<feature type="compositionally biased region" description="Basic and acidic residues" evidence="1">
    <location>
        <begin position="62"/>
        <end position="73"/>
    </location>
</feature>
<name>A0A1I5ET42_9RHOB</name>
<feature type="compositionally biased region" description="Polar residues" evidence="1">
    <location>
        <begin position="44"/>
        <end position="56"/>
    </location>
</feature>
<dbReference type="STRING" id="1005928.SAMN04487859_11729"/>
<proteinExistence type="predicted"/>
<feature type="region of interest" description="Disordered" evidence="1">
    <location>
        <begin position="1"/>
        <end position="32"/>
    </location>
</feature>
<evidence type="ECO:0000259" key="2">
    <source>
        <dbReference type="Pfam" id="PF02120"/>
    </source>
</evidence>
<evidence type="ECO:0000313" key="3">
    <source>
        <dbReference type="EMBL" id="SFO14695.1"/>
    </source>
</evidence>
<dbReference type="InterPro" id="IPR021136">
    <property type="entry name" value="Flagellar_hook_control-like_C"/>
</dbReference>
<feature type="compositionally biased region" description="Low complexity" evidence="1">
    <location>
        <begin position="217"/>
        <end position="237"/>
    </location>
</feature>
<feature type="region of interest" description="Disordered" evidence="1">
    <location>
        <begin position="212"/>
        <end position="237"/>
    </location>
</feature>
<evidence type="ECO:0000256" key="1">
    <source>
        <dbReference type="SAM" id="MobiDB-lite"/>
    </source>
</evidence>
<evidence type="ECO:0000313" key="4">
    <source>
        <dbReference type="Proteomes" id="UP000198599"/>
    </source>
</evidence>
<dbReference type="InterPro" id="IPR038610">
    <property type="entry name" value="FliK-like_C_sf"/>
</dbReference>
<dbReference type="Gene3D" id="3.30.750.140">
    <property type="match status" value="1"/>
</dbReference>
<keyword evidence="4" id="KW-1185">Reference proteome</keyword>
<sequence length="424" mass="44333">MLIPLIANGPLQGPPPTPTPGRGAEKDRATQDAMKDAFGTLFQEGNVTKSIAQTPKAQDANRTAEPETTKDDAGMEATVYPDGEAETEYGVATDPFVEDTSDQLDPDLQIEPNQQAQINAADTGTDVMAAQQALPLSMASNPEAENGRAANTDHVIAPAVNTVVRAAQMATKEGLPPGQQKPRTVAVGPVTPHGNGVASAEDAVENIPGETAKAERQTATNAPTSSATTAPQAPPVVARQPVDPLHLSKRLITEIDASALDDQPLVFESRATGGTTAAQTVPPPALLQRTDLPQHIAMQIAASAQRGGTDRPVDIVLNPAELGRVRLSLSSTDGVMSVTVIAERPETLDLMRRHIDMLAQEFLSIGYGKAQFSFGGGHSGQTGQNDGEAGFSSSGGSGQHDPMTATPDLNHTPILISDRLDIRL</sequence>
<feature type="region of interest" description="Disordered" evidence="1">
    <location>
        <begin position="172"/>
        <end position="197"/>
    </location>
</feature>
<feature type="region of interest" description="Disordered" evidence="1">
    <location>
        <begin position="44"/>
        <end position="76"/>
    </location>
</feature>
<dbReference type="AlphaFoldDB" id="A0A1I5ET42"/>
<gene>
    <name evidence="3" type="ORF">SAMN04487859_11729</name>
</gene>
<protein>
    <submittedName>
        <fullName evidence="3">Hook-length control protein FliK</fullName>
    </submittedName>
</protein>
<dbReference type="EMBL" id="FOVP01000017">
    <property type="protein sequence ID" value="SFO14695.1"/>
    <property type="molecule type" value="Genomic_DNA"/>
</dbReference>
<dbReference type="Proteomes" id="UP000198599">
    <property type="component" value="Unassembled WGS sequence"/>
</dbReference>
<feature type="region of interest" description="Disordered" evidence="1">
    <location>
        <begin position="376"/>
        <end position="411"/>
    </location>
</feature>
<dbReference type="CDD" id="cd17470">
    <property type="entry name" value="T3SS_Flik_C"/>
    <property type="match status" value="1"/>
</dbReference>
<dbReference type="Pfam" id="PF02120">
    <property type="entry name" value="Flg_hook"/>
    <property type="match status" value="1"/>
</dbReference>
<accession>A0A1I5ET42</accession>
<feature type="domain" description="Flagellar hook-length control protein-like C-terminal" evidence="2">
    <location>
        <begin position="313"/>
        <end position="381"/>
    </location>
</feature>
<reference evidence="4" key="1">
    <citation type="submission" date="2016-10" db="EMBL/GenBank/DDBJ databases">
        <authorList>
            <person name="Varghese N."/>
            <person name="Submissions S."/>
        </authorList>
    </citation>
    <scope>NUCLEOTIDE SEQUENCE [LARGE SCALE GENOMIC DNA]</scope>
    <source>
        <strain evidence="4">DSM 28463</strain>
    </source>
</reference>
<organism evidence="3 4">
    <name type="scientific">Roseovarius lutimaris</name>
    <dbReference type="NCBI Taxonomy" id="1005928"/>
    <lineage>
        <taxon>Bacteria</taxon>
        <taxon>Pseudomonadati</taxon>
        <taxon>Pseudomonadota</taxon>
        <taxon>Alphaproteobacteria</taxon>
        <taxon>Rhodobacterales</taxon>
        <taxon>Roseobacteraceae</taxon>
        <taxon>Roseovarius</taxon>
    </lineage>
</organism>
<feature type="compositionally biased region" description="Basic and acidic residues" evidence="1">
    <location>
        <begin position="23"/>
        <end position="32"/>
    </location>
</feature>